<feature type="binding site" evidence="2">
    <location>
        <position position="101"/>
    </location>
    <ligand>
        <name>Fe cation</name>
        <dbReference type="ChEBI" id="CHEBI:24875"/>
    </ligand>
</feature>
<evidence type="ECO:0000313" key="7">
    <source>
        <dbReference type="Proteomes" id="UP000286701"/>
    </source>
</evidence>
<name>A0A3S3USW7_9SPHI</name>
<feature type="binding site" evidence="2">
    <location>
        <position position="59"/>
    </location>
    <ligand>
        <name>Fe cation</name>
        <dbReference type="ChEBI" id="CHEBI:24875"/>
    </ligand>
</feature>
<dbReference type="InterPro" id="IPR003829">
    <property type="entry name" value="Pirin_N_dom"/>
</dbReference>
<dbReference type="InterPro" id="IPR011051">
    <property type="entry name" value="RmlC_Cupin_sf"/>
</dbReference>
<proteinExistence type="inferred from homology"/>
<dbReference type="Proteomes" id="UP000286701">
    <property type="component" value="Unassembled WGS sequence"/>
</dbReference>
<keyword evidence="2" id="KW-0408">Iron</keyword>
<dbReference type="PIRSF" id="PIRSF006232">
    <property type="entry name" value="Pirin"/>
    <property type="match status" value="1"/>
</dbReference>
<dbReference type="InterPro" id="IPR008778">
    <property type="entry name" value="Pirin_C_dom"/>
</dbReference>
<keyword evidence="2" id="KW-0479">Metal-binding</keyword>
<dbReference type="InterPro" id="IPR012093">
    <property type="entry name" value="Pirin"/>
</dbReference>
<evidence type="ECO:0000259" key="5">
    <source>
        <dbReference type="Pfam" id="PF05726"/>
    </source>
</evidence>
<evidence type="ECO:0000313" key="6">
    <source>
        <dbReference type="EMBL" id="RWY47361.1"/>
    </source>
</evidence>
<dbReference type="Pfam" id="PF02678">
    <property type="entry name" value="Pirin"/>
    <property type="match status" value="1"/>
</dbReference>
<comment type="similarity">
    <text evidence="1 3">Belongs to the pirin family.</text>
</comment>
<evidence type="ECO:0000256" key="3">
    <source>
        <dbReference type="RuleBase" id="RU003457"/>
    </source>
</evidence>
<dbReference type="AlphaFoldDB" id="A0A3S3USW7"/>
<evidence type="ECO:0000259" key="4">
    <source>
        <dbReference type="Pfam" id="PF02678"/>
    </source>
</evidence>
<feature type="binding site" evidence="2">
    <location>
        <position position="57"/>
    </location>
    <ligand>
        <name>Fe cation</name>
        <dbReference type="ChEBI" id="CHEBI:24875"/>
    </ligand>
</feature>
<accession>A0A3S3USW7</accession>
<dbReference type="Pfam" id="PF05726">
    <property type="entry name" value="Pirin_C"/>
    <property type="match status" value="1"/>
</dbReference>
<feature type="domain" description="Pirin N-terminal" evidence="4">
    <location>
        <begin position="26"/>
        <end position="123"/>
    </location>
</feature>
<dbReference type="SUPFAM" id="SSF51182">
    <property type="entry name" value="RmlC-like cupins"/>
    <property type="match status" value="1"/>
</dbReference>
<dbReference type="Gene3D" id="2.60.120.10">
    <property type="entry name" value="Jelly Rolls"/>
    <property type="match status" value="2"/>
</dbReference>
<dbReference type="CDD" id="cd02909">
    <property type="entry name" value="cupin_pirin_N"/>
    <property type="match status" value="1"/>
</dbReference>
<protein>
    <submittedName>
        <fullName evidence="6">Pirin family protein</fullName>
    </submittedName>
</protein>
<comment type="caution">
    <text evidence="6">The sequence shown here is derived from an EMBL/GenBank/DDBJ whole genome shotgun (WGS) entry which is preliminary data.</text>
</comment>
<dbReference type="OrthoDB" id="321327at2"/>
<dbReference type="EMBL" id="SBIW01000026">
    <property type="protein sequence ID" value="RWY47361.1"/>
    <property type="molecule type" value="Genomic_DNA"/>
</dbReference>
<reference evidence="6 7" key="1">
    <citation type="submission" date="2019-01" db="EMBL/GenBank/DDBJ databases">
        <title>Mucilaginibacter antarcticum sp. nov., isolated from antarctic soil.</title>
        <authorList>
            <person name="Yan Y.-Q."/>
            <person name="Du Z.-J."/>
        </authorList>
    </citation>
    <scope>NUCLEOTIDE SEQUENCE [LARGE SCALE GENOMIC DNA]</scope>
    <source>
        <strain evidence="6 7">F01003</strain>
    </source>
</reference>
<dbReference type="InterPro" id="IPR014710">
    <property type="entry name" value="RmlC-like_jellyroll"/>
</dbReference>
<organism evidence="6 7">
    <name type="scientific">Mucilaginibacter gilvus</name>
    <dbReference type="NCBI Taxonomy" id="2305909"/>
    <lineage>
        <taxon>Bacteria</taxon>
        <taxon>Pseudomonadati</taxon>
        <taxon>Bacteroidota</taxon>
        <taxon>Sphingobacteriia</taxon>
        <taxon>Sphingobacteriales</taxon>
        <taxon>Sphingobacteriaceae</taxon>
        <taxon>Mucilaginibacter</taxon>
    </lineage>
</organism>
<keyword evidence="7" id="KW-1185">Reference proteome</keyword>
<feature type="binding site" evidence="2">
    <location>
        <position position="103"/>
    </location>
    <ligand>
        <name>Fe cation</name>
        <dbReference type="ChEBI" id="CHEBI:24875"/>
    </ligand>
</feature>
<gene>
    <name evidence="6" type="ORF">EPL05_21945</name>
</gene>
<sequence>MSNINMIIEERPRLIGNFLVGRLLPFKDKKMVGPFIFLDHLGPVSLPAGENLDIGPHPHIGLSTLSYLLEGSVLHHDSLGNKITISPGQVNWMTAGRGIVHSERTPPELRTGSKNMHGLQIWVALPKELEEMDPAFSHTEEAELPQWEIEKVKYKLLAGTIMGHRSPVPVYSRLFLLEITCDERCLLDLSRQLYGECGIYILRGSIEAEGKTFGNKELLIINDIKSCGFTATAGTTVFFFGGEPFPEERHIYWNFVASDYALIEKAKNRWRQNEFSPIAGEDDNIPMPLENANIKYRPRA</sequence>
<dbReference type="GO" id="GO:0046872">
    <property type="term" value="F:metal ion binding"/>
    <property type="evidence" value="ECO:0007669"/>
    <property type="project" value="UniProtKB-KW"/>
</dbReference>
<evidence type="ECO:0000256" key="2">
    <source>
        <dbReference type="PIRSR" id="PIRSR006232-1"/>
    </source>
</evidence>
<feature type="domain" description="Pirin C-terminal" evidence="5">
    <location>
        <begin position="177"/>
        <end position="275"/>
    </location>
</feature>
<dbReference type="PANTHER" id="PTHR13903:SF8">
    <property type="entry name" value="PIRIN"/>
    <property type="match status" value="1"/>
</dbReference>
<comment type="cofactor">
    <cofactor evidence="2">
        <name>Fe cation</name>
        <dbReference type="ChEBI" id="CHEBI:24875"/>
    </cofactor>
    <text evidence="2">Binds 1 Fe cation per subunit.</text>
</comment>
<evidence type="ECO:0000256" key="1">
    <source>
        <dbReference type="ARBA" id="ARBA00008416"/>
    </source>
</evidence>
<dbReference type="PANTHER" id="PTHR13903">
    <property type="entry name" value="PIRIN-RELATED"/>
    <property type="match status" value="1"/>
</dbReference>